<dbReference type="WBParaSite" id="ECPE_0001797201-mRNA-1">
    <property type="protein sequence ID" value="ECPE_0001797201-mRNA-1"/>
    <property type="gene ID" value="ECPE_0001797201"/>
</dbReference>
<evidence type="ECO:0000313" key="2">
    <source>
        <dbReference type="EMBL" id="VDP95293.1"/>
    </source>
</evidence>
<sequence>MAIKLAFPPAPKSESEGKINTVAQFGSVSPRVLDEGEEEERYKQQDSCSNTIPRTQEEEDEEGDDDDDDDDELEGRFQRPKPVR</sequence>
<reference evidence="4" key="1">
    <citation type="submission" date="2016-06" db="UniProtKB">
        <authorList>
            <consortium name="WormBaseParasite"/>
        </authorList>
    </citation>
    <scope>IDENTIFICATION</scope>
</reference>
<evidence type="ECO:0000256" key="1">
    <source>
        <dbReference type="SAM" id="MobiDB-lite"/>
    </source>
</evidence>
<evidence type="ECO:0000313" key="3">
    <source>
        <dbReference type="Proteomes" id="UP000272942"/>
    </source>
</evidence>
<organism evidence="4">
    <name type="scientific">Echinostoma caproni</name>
    <dbReference type="NCBI Taxonomy" id="27848"/>
    <lineage>
        <taxon>Eukaryota</taxon>
        <taxon>Metazoa</taxon>
        <taxon>Spiralia</taxon>
        <taxon>Lophotrochozoa</taxon>
        <taxon>Platyhelminthes</taxon>
        <taxon>Trematoda</taxon>
        <taxon>Digenea</taxon>
        <taxon>Plagiorchiida</taxon>
        <taxon>Echinostomata</taxon>
        <taxon>Echinostomatoidea</taxon>
        <taxon>Echinostomatidae</taxon>
        <taxon>Echinostoma</taxon>
    </lineage>
</organism>
<dbReference type="AlphaFoldDB" id="A0A183BFE1"/>
<protein>
    <submittedName>
        <fullName evidence="2 4">Uncharacterized protein</fullName>
    </submittedName>
</protein>
<feature type="region of interest" description="Disordered" evidence="1">
    <location>
        <begin position="1"/>
        <end position="84"/>
    </location>
</feature>
<feature type="compositionally biased region" description="Acidic residues" evidence="1">
    <location>
        <begin position="57"/>
        <end position="73"/>
    </location>
</feature>
<feature type="compositionally biased region" description="Polar residues" evidence="1">
    <location>
        <begin position="45"/>
        <end position="54"/>
    </location>
</feature>
<reference evidence="2 3" key="2">
    <citation type="submission" date="2018-11" db="EMBL/GenBank/DDBJ databases">
        <authorList>
            <consortium name="Pathogen Informatics"/>
        </authorList>
    </citation>
    <scope>NUCLEOTIDE SEQUENCE [LARGE SCALE GENOMIC DNA]</scope>
    <source>
        <strain evidence="2 3">Egypt</strain>
    </source>
</reference>
<keyword evidence="3" id="KW-1185">Reference proteome</keyword>
<evidence type="ECO:0000313" key="4">
    <source>
        <dbReference type="WBParaSite" id="ECPE_0001797201-mRNA-1"/>
    </source>
</evidence>
<name>A0A183BFE1_9TREM</name>
<gene>
    <name evidence="2" type="ORF">ECPE_LOCUS17926</name>
</gene>
<proteinExistence type="predicted"/>
<dbReference type="EMBL" id="UZAN01072858">
    <property type="protein sequence ID" value="VDP95293.1"/>
    <property type="molecule type" value="Genomic_DNA"/>
</dbReference>
<dbReference type="Proteomes" id="UP000272942">
    <property type="component" value="Unassembled WGS sequence"/>
</dbReference>
<accession>A0A183BFE1</accession>